<reference evidence="7 8" key="1">
    <citation type="submission" date="2016-11" db="EMBL/GenBank/DDBJ databases">
        <authorList>
            <person name="Jaros S."/>
            <person name="Januszkiewicz K."/>
            <person name="Wedrychowicz H."/>
        </authorList>
    </citation>
    <scope>NUCLEOTIDE SEQUENCE [LARGE SCALE GENOMIC DNA]</scope>
    <source>
        <strain evidence="7 8">DSM 19557</strain>
    </source>
</reference>
<dbReference type="RefSeq" id="WP_079654407.1">
    <property type="nucleotide sequence ID" value="NZ_LT670846.1"/>
</dbReference>
<keyword evidence="8" id="KW-1185">Reference proteome</keyword>
<dbReference type="EMBL" id="LT670846">
    <property type="protein sequence ID" value="SHK52308.1"/>
    <property type="molecule type" value="Genomic_DNA"/>
</dbReference>
<dbReference type="GO" id="GO:0005886">
    <property type="term" value="C:plasma membrane"/>
    <property type="evidence" value="ECO:0007669"/>
    <property type="project" value="UniProtKB-SubCell"/>
</dbReference>
<evidence type="ECO:0000256" key="3">
    <source>
        <dbReference type="ARBA" id="ARBA00022692"/>
    </source>
</evidence>
<evidence type="ECO:0000313" key="8">
    <source>
        <dbReference type="Proteomes" id="UP000189810"/>
    </source>
</evidence>
<feature type="transmembrane region" description="Helical" evidence="6">
    <location>
        <begin position="12"/>
        <end position="35"/>
    </location>
</feature>
<accession>A0A1M6T6C4</accession>
<keyword evidence="5 6" id="KW-0472">Membrane</keyword>
<evidence type="ECO:0000313" key="7">
    <source>
        <dbReference type="EMBL" id="SHK52308.1"/>
    </source>
</evidence>
<dbReference type="OrthoDB" id="74012at2"/>
<organism evidence="7 8">
    <name type="scientific">Thermocrinis minervae</name>
    <dbReference type="NCBI Taxonomy" id="381751"/>
    <lineage>
        <taxon>Bacteria</taxon>
        <taxon>Pseudomonadati</taxon>
        <taxon>Aquificota</taxon>
        <taxon>Aquificia</taxon>
        <taxon>Aquificales</taxon>
        <taxon>Aquificaceae</taxon>
        <taxon>Thermocrinis</taxon>
    </lineage>
</organism>
<evidence type="ECO:0000256" key="1">
    <source>
        <dbReference type="ARBA" id="ARBA00004651"/>
    </source>
</evidence>
<dbReference type="Proteomes" id="UP000189810">
    <property type="component" value="Chromosome I"/>
</dbReference>
<sequence>MQELVLKVYRIFIRIAFNVTLVILIVALFIGLARTTLELGLTVTEETVRLGFKELVTNVLSLVVVLELIRAFIDFFEYDRIRVDILMDVLLAFLTREFMLKLFEGKMSGLDVFLWSLGIGGVVLARMLSQIHKLK</sequence>
<evidence type="ECO:0000256" key="6">
    <source>
        <dbReference type="SAM" id="Phobius"/>
    </source>
</evidence>
<proteinExistence type="predicted"/>
<protein>
    <submittedName>
        <fullName evidence="7">Uncharacterized membrane protein, DUF373 family</fullName>
    </submittedName>
</protein>
<keyword evidence="4 6" id="KW-1133">Transmembrane helix</keyword>
<evidence type="ECO:0000256" key="5">
    <source>
        <dbReference type="ARBA" id="ARBA00023136"/>
    </source>
</evidence>
<dbReference type="STRING" id="381751.SAMN05444391_1312"/>
<dbReference type="InterPro" id="IPR020948">
    <property type="entry name" value="P_starv_induced_PsiE-like"/>
</dbReference>
<name>A0A1M6T6C4_9AQUI</name>
<keyword evidence="2" id="KW-1003">Cell membrane</keyword>
<evidence type="ECO:0000256" key="4">
    <source>
        <dbReference type="ARBA" id="ARBA00022989"/>
    </source>
</evidence>
<dbReference type="AlphaFoldDB" id="A0A1M6T6C4"/>
<keyword evidence="3 6" id="KW-0812">Transmembrane</keyword>
<gene>
    <name evidence="7" type="ORF">SAMN05444391_1312</name>
</gene>
<feature type="transmembrane region" description="Helical" evidence="6">
    <location>
        <begin position="109"/>
        <end position="128"/>
    </location>
</feature>
<dbReference type="Pfam" id="PF06146">
    <property type="entry name" value="PsiE"/>
    <property type="match status" value="1"/>
</dbReference>
<evidence type="ECO:0000256" key="2">
    <source>
        <dbReference type="ARBA" id="ARBA00022475"/>
    </source>
</evidence>
<comment type="subcellular location">
    <subcellularLocation>
        <location evidence="1">Cell membrane</location>
        <topology evidence="1">Multi-pass membrane protein</topology>
    </subcellularLocation>
</comment>